<dbReference type="EMBL" id="CAJNOC010002696">
    <property type="protein sequence ID" value="CAF0947081.1"/>
    <property type="molecule type" value="Genomic_DNA"/>
</dbReference>
<dbReference type="Proteomes" id="UP000663879">
    <property type="component" value="Unassembled WGS sequence"/>
</dbReference>
<evidence type="ECO:0000313" key="1">
    <source>
        <dbReference type="EMBL" id="CAF0947081.1"/>
    </source>
</evidence>
<keyword evidence="2" id="KW-1185">Reference proteome</keyword>
<comment type="caution">
    <text evidence="1">The sequence shown here is derived from an EMBL/GenBank/DDBJ whole genome shotgun (WGS) entry which is preliminary data.</text>
</comment>
<sequence length="73" mass="8188">MNSKMSKINDNSDKMSDISSLGITSDLNRLNINDEKNANENAVGSILNYSVETKKLIEAQSSKIKELEEKELR</sequence>
<evidence type="ECO:0000313" key="2">
    <source>
        <dbReference type="Proteomes" id="UP000663879"/>
    </source>
</evidence>
<proteinExistence type="predicted"/>
<protein>
    <submittedName>
        <fullName evidence="1">Uncharacterized protein</fullName>
    </submittedName>
</protein>
<name>A0A814CUK9_9BILA</name>
<gene>
    <name evidence="1" type="ORF">OXX778_LOCUS13743</name>
</gene>
<dbReference type="AlphaFoldDB" id="A0A814CUK9"/>
<accession>A0A814CUK9</accession>
<reference evidence="1" key="1">
    <citation type="submission" date="2021-02" db="EMBL/GenBank/DDBJ databases">
        <authorList>
            <person name="Nowell W R."/>
        </authorList>
    </citation>
    <scope>NUCLEOTIDE SEQUENCE</scope>
    <source>
        <strain evidence="1">Ploen Becks lab</strain>
    </source>
</reference>
<organism evidence="1 2">
    <name type="scientific">Brachionus calyciflorus</name>
    <dbReference type="NCBI Taxonomy" id="104777"/>
    <lineage>
        <taxon>Eukaryota</taxon>
        <taxon>Metazoa</taxon>
        <taxon>Spiralia</taxon>
        <taxon>Gnathifera</taxon>
        <taxon>Rotifera</taxon>
        <taxon>Eurotatoria</taxon>
        <taxon>Monogononta</taxon>
        <taxon>Pseudotrocha</taxon>
        <taxon>Ploima</taxon>
        <taxon>Brachionidae</taxon>
        <taxon>Brachionus</taxon>
    </lineage>
</organism>